<reference evidence="7" key="1">
    <citation type="submission" date="2021-03" db="EMBL/GenBank/DDBJ databases">
        <title>Proteiniclasticum marinus sp. nov., isolated from tidal flat sediment.</title>
        <authorList>
            <person name="Namirimu T."/>
            <person name="Yang J.-A."/>
            <person name="Yang S.-H."/>
            <person name="Kim Y.-J."/>
            <person name="Kwon K.K."/>
        </authorList>
    </citation>
    <scope>NUCLEOTIDE SEQUENCE</scope>
    <source>
        <strain evidence="7">SCR006</strain>
    </source>
</reference>
<evidence type="ECO:0000259" key="6">
    <source>
        <dbReference type="Pfam" id="PF03775"/>
    </source>
</evidence>
<dbReference type="Gene3D" id="2.160.20.70">
    <property type="match status" value="1"/>
</dbReference>
<gene>
    <name evidence="5" type="primary">minC</name>
    <name evidence="7" type="ORF">J3A84_12075</name>
</gene>
<keyword evidence="3 5" id="KW-0131">Cell cycle</keyword>
<evidence type="ECO:0000313" key="8">
    <source>
        <dbReference type="Proteomes" id="UP000664218"/>
    </source>
</evidence>
<dbReference type="RefSeq" id="WP_207600289.1">
    <property type="nucleotide sequence ID" value="NZ_JAFNJU010000009.1"/>
</dbReference>
<dbReference type="GO" id="GO:0000917">
    <property type="term" value="P:division septum assembly"/>
    <property type="evidence" value="ECO:0007669"/>
    <property type="project" value="UniProtKB-KW"/>
</dbReference>
<dbReference type="InterPro" id="IPR005526">
    <property type="entry name" value="Septum_form_inhib_MinC_C"/>
</dbReference>
<feature type="domain" description="Septum formation inhibitor MinC C-terminal" evidence="6">
    <location>
        <begin position="106"/>
        <end position="202"/>
    </location>
</feature>
<dbReference type="HAMAP" id="MF_00267">
    <property type="entry name" value="MinC"/>
    <property type="match status" value="1"/>
</dbReference>
<dbReference type="GO" id="GO:0000902">
    <property type="term" value="P:cell morphogenesis"/>
    <property type="evidence" value="ECO:0007669"/>
    <property type="project" value="InterPro"/>
</dbReference>
<dbReference type="GO" id="GO:1901891">
    <property type="term" value="P:regulation of cell septum assembly"/>
    <property type="evidence" value="ECO:0007669"/>
    <property type="project" value="InterPro"/>
</dbReference>
<comment type="subunit">
    <text evidence="4 5">Interacts with MinD and FtsZ.</text>
</comment>
<dbReference type="PANTHER" id="PTHR34108">
    <property type="entry name" value="SEPTUM SITE-DETERMINING PROTEIN MINC"/>
    <property type="match status" value="1"/>
</dbReference>
<evidence type="ECO:0000256" key="1">
    <source>
        <dbReference type="ARBA" id="ARBA00022618"/>
    </source>
</evidence>
<dbReference type="PANTHER" id="PTHR34108:SF1">
    <property type="entry name" value="SEPTUM SITE-DETERMINING PROTEIN MINC"/>
    <property type="match status" value="1"/>
</dbReference>
<evidence type="ECO:0000256" key="5">
    <source>
        <dbReference type="HAMAP-Rule" id="MF_00267"/>
    </source>
</evidence>
<evidence type="ECO:0000313" key="7">
    <source>
        <dbReference type="EMBL" id="MBO1265767.1"/>
    </source>
</evidence>
<evidence type="ECO:0000256" key="4">
    <source>
        <dbReference type="ARBA" id="ARBA00046874"/>
    </source>
</evidence>
<protein>
    <recommendedName>
        <fullName evidence="5">Probable septum site-determining protein MinC</fullName>
    </recommendedName>
</protein>
<comment type="function">
    <text evidence="5">Cell division inhibitor that blocks the formation of polar Z ring septums. Rapidly oscillates between the poles of the cell to destabilize FtsZ filaments that have formed before they mature into polar Z rings. Prevents FtsZ polymerization.</text>
</comment>
<sequence>MTSIDRIQVKGNRKGLNLIINLLEFNSTEELVEAVKNKLEPLKNFYSGNAVYVTTYPIRLKDDQRTILEKVLYETISLSSVNFEESNRKEDLPTVFSGVEEGNTKFITKSMRGGQMVDFKGNVVVIGDVHIGAEIFAEGNIVILGQLKGRAFAGTSGNENAFVAAIRLTPSLLSIAGTFGRPAESDTSFPEVAKLQDGNIYVEPYIPTKFEY</sequence>
<dbReference type="InterPro" id="IPR016098">
    <property type="entry name" value="CAP/MinC_C"/>
</dbReference>
<proteinExistence type="inferred from homology"/>
<keyword evidence="1 5" id="KW-0132">Cell division</keyword>
<name>A0A939KGQ1_9CLOT</name>
<dbReference type="Proteomes" id="UP000664218">
    <property type="component" value="Unassembled WGS sequence"/>
</dbReference>
<comment type="similarity">
    <text evidence="5">Belongs to the MinC family.</text>
</comment>
<comment type="caution">
    <text evidence="7">The sequence shown here is derived from an EMBL/GenBank/DDBJ whole genome shotgun (WGS) entry which is preliminary data.</text>
</comment>
<organism evidence="7 8">
    <name type="scientific">Proteiniclasticum aestuarii</name>
    <dbReference type="NCBI Taxonomy" id="2817862"/>
    <lineage>
        <taxon>Bacteria</taxon>
        <taxon>Bacillati</taxon>
        <taxon>Bacillota</taxon>
        <taxon>Clostridia</taxon>
        <taxon>Eubacteriales</taxon>
        <taxon>Clostridiaceae</taxon>
        <taxon>Proteiniclasticum</taxon>
    </lineage>
</organism>
<evidence type="ECO:0000256" key="3">
    <source>
        <dbReference type="ARBA" id="ARBA00023306"/>
    </source>
</evidence>
<dbReference type="SUPFAM" id="SSF63848">
    <property type="entry name" value="Cell-division inhibitor MinC, C-terminal domain"/>
    <property type="match status" value="1"/>
</dbReference>
<evidence type="ECO:0000256" key="2">
    <source>
        <dbReference type="ARBA" id="ARBA00023210"/>
    </source>
</evidence>
<dbReference type="InterPro" id="IPR013033">
    <property type="entry name" value="MinC"/>
</dbReference>
<accession>A0A939KGQ1</accession>
<dbReference type="InterPro" id="IPR036145">
    <property type="entry name" value="MinC_C_sf"/>
</dbReference>
<keyword evidence="2 5" id="KW-0717">Septation</keyword>
<dbReference type="EMBL" id="JAFNJU010000009">
    <property type="protein sequence ID" value="MBO1265767.1"/>
    <property type="molecule type" value="Genomic_DNA"/>
</dbReference>
<dbReference type="AlphaFoldDB" id="A0A939KGQ1"/>
<keyword evidence="8" id="KW-1185">Reference proteome</keyword>
<dbReference type="Pfam" id="PF03775">
    <property type="entry name" value="MinC_C"/>
    <property type="match status" value="1"/>
</dbReference>